<dbReference type="HAMAP" id="MF_01970">
    <property type="entry name" value="Kynureninase"/>
    <property type="match status" value="1"/>
</dbReference>
<proteinExistence type="inferred from homology"/>
<dbReference type="FunFam" id="3.40.640.10:FF:000031">
    <property type="entry name" value="Kynureninase"/>
    <property type="match status" value="1"/>
</dbReference>
<comment type="cofactor">
    <cofactor evidence="4 6">
        <name>pyridoxal 5'-phosphate</name>
        <dbReference type="ChEBI" id="CHEBI:597326"/>
    </cofactor>
</comment>
<keyword evidence="2 4" id="KW-0378">Hydrolase</keyword>
<dbReference type="GO" id="GO:0097053">
    <property type="term" value="P:L-kynurenine catabolic process"/>
    <property type="evidence" value="ECO:0007669"/>
    <property type="project" value="UniProtKB-UniRule"/>
</dbReference>
<dbReference type="GO" id="GO:0019441">
    <property type="term" value="P:L-tryptophan catabolic process to kynurenine"/>
    <property type="evidence" value="ECO:0007669"/>
    <property type="project" value="TreeGrafter"/>
</dbReference>
<evidence type="ECO:0000313" key="7">
    <source>
        <dbReference type="EMBL" id="ANE50070.1"/>
    </source>
</evidence>
<comment type="catalytic activity">
    <reaction evidence="6">
        <text>3-hydroxy-L-kynurenine + H2O = 3-hydroxyanthranilate + L-alanine + H(+)</text>
        <dbReference type="Rhea" id="RHEA:25143"/>
        <dbReference type="ChEBI" id="CHEBI:15377"/>
        <dbReference type="ChEBI" id="CHEBI:15378"/>
        <dbReference type="ChEBI" id="CHEBI:36559"/>
        <dbReference type="ChEBI" id="CHEBI:57972"/>
        <dbReference type="ChEBI" id="CHEBI:58125"/>
        <dbReference type="EC" id="3.7.1.3"/>
    </reaction>
</comment>
<reference evidence="8" key="1">
    <citation type="submission" date="2015-01" db="EMBL/GenBank/DDBJ databases">
        <title>Flavisolibacter sp./LCS9/ whole genome sequencing.</title>
        <authorList>
            <person name="Kim M.K."/>
            <person name="Srinivasan S."/>
            <person name="Lee J.-J."/>
        </authorList>
    </citation>
    <scope>NUCLEOTIDE SEQUENCE [LARGE SCALE GENOMIC DNA]</scope>
    <source>
        <strain evidence="8">LCS9</strain>
    </source>
</reference>
<feature type="binding site" evidence="4">
    <location>
        <position position="106"/>
    </location>
    <ligand>
        <name>pyridoxal 5'-phosphate</name>
        <dbReference type="ChEBI" id="CHEBI:597326"/>
    </ligand>
</feature>
<dbReference type="GO" id="GO:0030170">
    <property type="term" value="F:pyridoxal phosphate binding"/>
    <property type="evidence" value="ECO:0007669"/>
    <property type="project" value="UniProtKB-UniRule"/>
</dbReference>
<feature type="binding site" evidence="4">
    <location>
        <position position="218"/>
    </location>
    <ligand>
        <name>pyridoxal 5'-phosphate</name>
        <dbReference type="ChEBI" id="CHEBI:597326"/>
    </ligand>
</feature>
<dbReference type="Proteomes" id="UP000077177">
    <property type="component" value="Chromosome"/>
</dbReference>
<comment type="pathway">
    <text evidence="4 6">Cofactor biosynthesis; NAD(+) biosynthesis; quinolinate from L-kynurenine: step 2/3.</text>
</comment>
<evidence type="ECO:0000256" key="3">
    <source>
        <dbReference type="ARBA" id="ARBA00022898"/>
    </source>
</evidence>
<dbReference type="AlphaFoldDB" id="A0A172TSR3"/>
<feature type="binding site" evidence="4">
    <location>
        <position position="243"/>
    </location>
    <ligand>
        <name>pyridoxal 5'-phosphate</name>
        <dbReference type="ChEBI" id="CHEBI:597326"/>
    </ligand>
</feature>
<feature type="binding site" evidence="4">
    <location>
        <position position="221"/>
    </location>
    <ligand>
        <name>pyridoxal 5'-phosphate</name>
        <dbReference type="ChEBI" id="CHEBI:597326"/>
    </ligand>
</feature>
<dbReference type="Pfam" id="PF22580">
    <property type="entry name" value="KYNU_C"/>
    <property type="match status" value="1"/>
</dbReference>
<dbReference type="PANTHER" id="PTHR14084">
    <property type="entry name" value="KYNURENINASE"/>
    <property type="match status" value="1"/>
</dbReference>
<reference evidence="7 8" key="2">
    <citation type="journal article" date="2016" name="Int. J. Syst. Evol. Microbiol.">
        <title>Flavisolibacter tropicus sp. nov., isolated from tropical soil.</title>
        <authorList>
            <person name="Lee J.J."/>
            <person name="Kang M.S."/>
            <person name="Kim G.S."/>
            <person name="Lee C.S."/>
            <person name="Lim S."/>
            <person name="Lee J."/>
            <person name="Roh S.H."/>
            <person name="Kang H."/>
            <person name="Ha J.M."/>
            <person name="Bae S."/>
            <person name="Jung H.Y."/>
            <person name="Kim M.K."/>
        </authorList>
    </citation>
    <scope>NUCLEOTIDE SEQUENCE [LARGE SCALE GENOMIC DNA]</scope>
    <source>
        <strain evidence="7 8">LCS9</strain>
    </source>
</reference>
<comment type="subunit">
    <text evidence="4 6">Homodimer.</text>
</comment>
<evidence type="ECO:0000313" key="8">
    <source>
        <dbReference type="Proteomes" id="UP000077177"/>
    </source>
</evidence>
<comment type="caution">
    <text evidence="4">Lacks conserved residue(s) required for the propagation of feature annotation.</text>
</comment>
<feature type="binding site" evidence="4">
    <location>
        <position position="105"/>
    </location>
    <ligand>
        <name>pyridoxal 5'-phosphate</name>
        <dbReference type="ChEBI" id="CHEBI:597326"/>
    </ligand>
</feature>
<name>A0A172TSR3_9BACT</name>
<feature type="binding site" evidence="4">
    <location>
        <position position="274"/>
    </location>
    <ligand>
        <name>pyridoxal 5'-phosphate</name>
        <dbReference type="ChEBI" id="CHEBI:597326"/>
    </ligand>
</feature>
<dbReference type="RefSeq" id="WP_066402348.1">
    <property type="nucleotide sequence ID" value="NZ_CP011390.1"/>
</dbReference>
<feature type="binding site" evidence="4">
    <location>
        <begin position="133"/>
        <end position="136"/>
    </location>
    <ligand>
        <name>pyridoxal 5'-phosphate</name>
        <dbReference type="ChEBI" id="CHEBI:597326"/>
    </ligand>
</feature>
<evidence type="ECO:0000256" key="2">
    <source>
        <dbReference type="ARBA" id="ARBA00022801"/>
    </source>
</evidence>
<dbReference type="GO" id="GO:0019805">
    <property type="term" value="P:quinolinate biosynthetic process"/>
    <property type="evidence" value="ECO:0007669"/>
    <property type="project" value="UniProtKB-UniRule"/>
</dbReference>
<dbReference type="Gene3D" id="3.40.640.10">
    <property type="entry name" value="Type I PLP-dependent aspartate aminotransferase-like (Major domain)"/>
    <property type="match status" value="1"/>
</dbReference>
<dbReference type="EMBL" id="CP011390">
    <property type="protein sequence ID" value="ANE50070.1"/>
    <property type="molecule type" value="Genomic_DNA"/>
</dbReference>
<evidence type="ECO:0000256" key="5">
    <source>
        <dbReference type="NCBIfam" id="TIGR01814"/>
    </source>
</evidence>
<dbReference type="EC" id="3.7.1.3" evidence="4 5"/>
<dbReference type="GO" id="GO:0030429">
    <property type="term" value="F:kynureninase activity"/>
    <property type="evidence" value="ECO:0007669"/>
    <property type="project" value="UniProtKB-UniRule"/>
</dbReference>
<dbReference type="GO" id="GO:0005737">
    <property type="term" value="C:cytoplasm"/>
    <property type="evidence" value="ECO:0007669"/>
    <property type="project" value="UniProtKB-UniRule"/>
</dbReference>
<dbReference type="GO" id="GO:0043420">
    <property type="term" value="P:anthranilate metabolic process"/>
    <property type="evidence" value="ECO:0007669"/>
    <property type="project" value="TreeGrafter"/>
</dbReference>
<dbReference type="KEGG" id="fla:SY85_05730"/>
<evidence type="ECO:0000256" key="6">
    <source>
        <dbReference type="PIRNR" id="PIRNR038800"/>
    </source>
</evidence>
<protein>
    <recommendedName>
        <fullName evidence="4 5">Kynureninase</fullName>
        <ecNumber evidence="4 5">3.7.1.3</ecNumber>
    </recommendedName>
    <alternativeName>
        <fullName evidence="4">L-kynurenine hydrolase</fullName>
    </alternativeName>
</protein>
<dbReference type="NCBIfam" id="TIGR01814">
    <property type="entry name" value="kynureninase"/>
    <property type="match status" value="1"/>
</dbReference>
<evidence type="ECO:0000256" key="1">
    <source>
        <dbReference type="ARBA" id="ARBA00022642"/>
    </source>
</evidence>
<keyword evidence="1 4" id="KW-0662">Pyridine nucleotide biosynthesis</keyword>
<dbReference type="GO" id="GO:0009435">
    <property type="term" value="P:NAD+ biosynthetic process"/>
    <property type="evidence" value="ECO:0007669"/>
    <property type="project" value="UniProtKB-UniRule"/>
</dbReference>
<evidence type="ECO:0000256" key="4">
    <source>
        <dbReference type="HAMAP-Rule" id="MF_01970"/>
    </source>
</evidence>
<gene>
    <name evidence="4" type="primary">kynU</name>
    <name evidence="7" type="ORF">SY85_05730</name>
</gene>
<dbReference type="UniPathway" id="UPA00253">
    <property type="reaction ID" value="UER00329"/>
</dbReference>
<accession>A0A172TSR3</accession>
<dbReference type="PIRSF" id="PIRSF038800">
    <property type="entry name" value="KYNU"/>
    <property type="match status" value="1"/>
</dbReference>
<dbReference type="SUPFAM" id="SSF53383">
    <property type="entry name" value="PLP-dependent transferases"/>
    <property type="match status" value="1"/>
</dbReference>
<dbReference type="InterPro" id="IPR010111">
    <property type="entry name" value="Kynureninase"/>
</dbReference>
<comment type="function">
    <text evidence="4 6">Catalyzes the cleavage of L-kynurenine (L-Kyn) and L-3-hydroxykynurenine (L-3OHKyn) into anthranilic acid (AA) and 3-hydroxyanthranilic acid (3-OHAA), respectively.</text>
</comment>
<organism evidence="7 8">
    <name type="scientific">Flavisolibacter tropicus</name>
    <dbReference type="NCBI Taxonomy" id="1492898"/>
    <lineage>
        <taxon>Bacteria</taxon>
        <taxon>Pseudomonadati</taxon>
        <taxon>Bacteroidota</taxon>
        <taxon>Chitinophagia</taxon>
        <taxon>Chitinophagales</taxon>
        <taxon>Chitinophagaceae</taxon>
        <taxon>Flavisolibacter</taxon>
    </lineage>
</organism>
<keyword evidence="8" id="KW-1185">Reference proteome</keyword>
<dbReference type="InterPro" id="IPR015422">
    <property type="entry name" value="PyrdxlP-dep_Trfase_small"/>
</dbReference>
<comment type="pathway">
    <text evidence="4 6">Amino-acid degradation; L-kynurenine degradation; L-alanine and anthranilate from L-kynurenine: step 1/1.</text>
</comment>
<dbReference type="STRING" id="1492898.SY85_05730"/>
<dbReference type="OrthoDB" id="9812626at2"/>
<dbReference type="Gene3D" id="3.90.1150.10">
    <property type="entry name" value="Aspartate Aminotransferase, domain 1"/>
    <property type="match status" value="1"/>
</dbReference>
<feature type="binding site" evidence="4">
    <location>
        <position position="302"/>
    </location>
    <ligand>
        <name>pyridoxal 5'-phosphate</name>
        <dbReference type="ChEBI" id="CHEBI:597326"/>
    </ligand>
</feature>
<dbReference type="PANTHER" id="PTHR14084:SF0">
    <property type="entry name" value="KYNURENINASE"/>
    <property type="match status" value="1"/>
</dbReference>
<comment type="similarity">
    <text evidence="4 6">Belongs to the kynureninase family.</text>
</comment>
<keyword evidence="3 4" id="KW-0663">Pyridoxal phosphate</keyword>
<feature type="modified residue" description="N6-(pyridoxal phosphate)lysine" evidence="4">
    <location>
        <position position="244"/>
    </location>
</feature>
<sequence length="425" mass="48038">MKFLNTQDFAQQLDAADSLRSFRQQFLFPQHNGKDAIYFLGNSLGLQPKRTATDMAEVMQQWQELGVESWFKGDKPWLQYHDKLVGPLAAIVGALPGEIVVMNSLTVNLHLMLASFYQPKGKRNKIICEAKAFPSDQYTLETHVKQRGFKPEDVIVEVAPREGEVNIRHEDVLAAIEANKDELALIFWGGLNYYTGQVFNMKTITAAAHAVGAMVGFDLAHAAGNIQLQLHNWDVDFACWCSYKYLNSGPGAIGGVYIHERFHNDKELPRFAGWWGYNKATRFKMQPGFDPIPSAEGWQLSTPSVLLYAAHYSSLQLFEKAGMSSLYQKGQQLSDYLLFLLQDLNANSSQPIVQVLTPKENKGCQVSMLMLRNGREVFDALTDAGVFADWREPNVIRIAAVPMYNTFEEVWQFAQIMKTTCEQFQ</sequence>
<dbReference type="InterPro" id="IPR015421">
    <property type="entry name" value="PyrdxlP-dep_Trfase_major"/>
</dbReference>
<dbReference type="InterPro" id="IPR015424">
    <property type="entry name" value="PyrdxlP-dep_Trfase"/>
</dbReference>
<comment type="catalytic activity">
    <reaction evidence="4 6">
        <text>L-kynurenine + H2O = anthranilate + L-alanine + H(+)</text>
        <dbReference type="Rhea" id="RHEA:16813"/>
        <dbReference type="ChEBI" id="CHEBI:15377"/>
        <dbReference type="ChEBI" id="CHEBI:15378"/>
        <dbReference type="ChEBI" id="CHEBI:16567"/>
        <dbReference type="ChEBI" id="CHEBI:57959"/>
        <dbReference type="ChEBI" id="CHEBI:57972"/>
        <dbReference type="EC" id="3.7.1.3"/>
    </reaction>
</comment>
<dbReference type="UniPathway" id="UPA00334">
    <property type="reaction ID" value="UER00455"/>
</dbReference>
<dbReference type="PATRIC" id="fig|1492898.3.peg.1244"/>